<keyword evidence="1" id="KW-0732">Signal</keyword>
<evidence type="ECO:0000313" key="2">
    <source>
        <dbReference type="EMBL" id="KAJ1350148.1"/>
    </source>
</evidence>
<dbReference type="Proteomes" id="UP001196413">
    <property type="component" value="Unassembled WGS sequence"/>
</dbReference>
<dbReference type="AlphaFoldDB" id="A0AAD5M567"/>
<feature type="chain" id="PRO_5042077157" description="Secreted protein" evidence="1">
    <location>
        <begin position="23"/>
        <end position="96"/>
    </location>
</feature>
<keyword evidence="3" id="KW-1185">Reference proteome</keyword>
<dbReference type="EMBL" id="JAHQIW010000807">
    <property type="protein sequence ID" value="KAJ1350148.1"/>
    <property type="molecule type" value="Genomic_DNA"/>
</dbReference>
<sequence>MAKLPTAGSLIITVQIITTVLGCGVMPPGKVMNDICNDTTNSRNFKDRLSILITRALEALPLEASVYLFPWYISEVATVRTEVLNIAISKTQLRQS</sequence>
<evidence type="ECO:0008006" key="4">
    <source>
        <dbReference type="Google" id="ProtNLM"/>
    </source>
</evidence>
<evidence type="ECO:0000256" key="1">
    <source>
        <dbReference type="SAM" id="SignalP"/>
    </source>
</evidence>
<feature type="signal peptide" evidence="1">
    <location>
        <begin position="1"/>
        <end position="22"/>
    </location>
</feature>
<organism evidence="2 3">
    <name type="scientific">Parelaphostrongylus tenuis</name>
    <name type="common">Meningeal worm</name>
    <dbReference type="NCBI Taxonomy" id="148309"/>
    <lineage>
        <taxon>Eukaryota</taxon>
        <taxon>Metazoa</taxon>
        <taxon>Ecdysozoa</taxon>
        <taxon>Nematoda</taxon>
        <taxon>Chromadorea</taxon>
        <taxon>Rhabditida</taxon>
        <taxon>Rhabditina</taxon>
        <taxon>Rhabditomorpha</taxon>
        <taxon>Strongyloidea</taxon>
        <taxon>Metastrongylidae</taxon>
        <taxon>Parelaphostrongylus</taxon>
    </lineage>
</organism>
<proteinExistence type="predicted"/>
<name>A0AAD5M567_PARTN</name>
<comment type="caution">
    <text evidence="2">The sequence shown here is derived from an EMBL/GenBank/DDBJ whole genome shotgun (WGS) entry which is preliminary data.</text>
</comment>
<protein>
    <recommendedName>
        <fullName evidence="4">Secreted protein</fullName>
    </recommendedName>
</protein>
<gene>
    <name evidence="2" type="ORF">KIN20_005871</name>
</gene>
<evidence type="ECO:0000313" key="3">
    <source>
        <dbReference type="Proteomes" id="UP001196413"/>
    </source>
</evidence>
<dbReference type="PROSITE" id="PS51257">
    <property type="entry name" value="PROKAR_LIPOPROTEIN"/>
    <property type="match status" value="1"/>
</dbReference>
<reference evidence="2" key="1">
    <citation type="submission" date="2021-06" db="EMBL/GenBank/DDBJ databases">
        <title>Parelaphostrongylus tenuis whole genome reference sequence.</title>
        <authorList>
            <person name="Garwood T.J."/>
            <person name="Larsen P.A."/>
            <person name="Fountain-Jones N.M."/>
            <person name="Garbe J.R."/>
            <person name="Macchietto M.G."/>
            <person name="Kania S.A."/>
            <person name="Gerhold R.W."/>
            <person name="Richards J.E."/>
            <person name="Wolf T.M."/>
        </authorList>
    </citation>
    <scope>NUCLEOTIDE SEQUENCE</scope>
    <source>
        <strain evidence="2">MNPRO001-30</strain>
        <tissue evidence="2">Meninges</tissue>
    </source>
</reference>
<accession>A0AAD5M567</accession>